<organism evidence="3 4">
    <name type="scientific">Hyphomonas beringensis</name>
    <dbReference type="NCBI Taxonomy" id="1280946"/>
    <lineage>
        <taxon>Bacteria</taxon>
        <taxon>Pseudomonadati</taxon>
        <taxon>Pseudomonadota</taxon>
        <taxon>Alphaproteobacteria</taxon>
        <taxon>Hyphomonadales</taxon>
        <taxon>Hyphomonadaceae</taxon>
        <taxon>Hyphomonas</taxon>
    </lineage>
</organism>
<dbReference type="AlphaFoldDB" id="A0A062UDW3"/>
<name>A0A062UDW3_9PROT</name>
<evidence type="ECO:0000259" key="2">
    <source>
        <dbReference type="PROSITE" id="PS50110"/>
    </source>
</evidence>
<dbReference type="GO" id="GO:0000160">
    <property type="term" value="P:phosphorelay signal transduction system"/>
    <property type="evidence" value="ECO:0007669"/>
    <property type="project" value="InterPro"/>
</dbReference>
<dbReference type="InterPro" id="IPR001789">
    <property type="entry name" value="Sig_transdc_resp-reg_receiver"/>
</dbReference>
<dbReference type="RefSeq" id="WP_034796349.1">
    <property type="nucleotide sequence ID" value="NZ_AWFF01000039.1"/>
</dbReference>
<feature type="domain" description="Response regulatory" evidence="2">
    <location>
        <begin position="4"/>
        <end position="114"/>
    </location>
</feature>
<keyword evidence="1" id="KW-0597">Phosphoprotein</keyword>
<dbReference type="EMBL" id="AWFF01000039">
    <property type="protein sequence ID" value="KCZ54305.1"/>
    <property type="molecule type" value="Genomic_DNA"/>
</dbReference>
<dbReference type="eggNOG" id="COG0784">
    <property type="taxonomic scope" value="Bacteria"/>
</dbReference>
<dbReference type="PROSITE" id="PS50110">
    <property type="entry name" value="RESPONSE_REGULATORY"/>
    <property type="match status" value="1"/>
</dbReference>
<dbReference type="OrthoDB" id="582170at2"/>
<dbReference type="InterPro" id="IPR011006">
    <property type="entry name" value="CheY-like_superfamily"/>
</dbReference>
<proteinExistence type="predicted"/>
<evidence type="ECO:0000313" key="3">
    <source>
        <dbReference type="EMBL" id="KCZ54305.1"/>
    </source>
</evidence>
<dbReference type="SUPFAM" id="SSF52172">
    <property type="entry name" value="CheY-like"/>
    <property type="match status" value="1"/>
</dbReference>
<keyword evidence="4" id="KW-1185">Reference proteome</keyword>
<reference evidence="3 4" key="1">
    <citation type="journal article" date="2014" name="Antonie Van Leeuwenhoek">
        <title>Hyphomonas beringensis sp. nov. and Hyphomonas chukchiensis sp. nov., isolated from surface seawater of the Bering Sea and Chukchi Sea.</title>
        <authorList>
            <person name="Li C."/>
            <person name="Lai Q."/>
            <person name="Li G."/>
            <person name="Dong C."/>
            <person name="Wang J."/>
            <person name="Liao Y."/>
            <person name="Shao Z."/>
        </authorList>
    </citation>
    <scope>NUCLEOTIDE SEQUENCE [LARGE SCALE GENOMIC DNA]</scope>
    <source>
        <strain evidence="3 4">25B14_1</strain>
    </source>
</reference>
<dbReference type="Gene3D" id="3.40.50.2300">
    <property type="match status" value="1"/>
</dbReference>
<sequence length="119" mass="13177">MKRSVLIVEDDFLIAYDLKIQMEGQGYDVKGPAGSVEAALTALETHDICSAILDIDLYGTASFPVANALKDKDIPFMFLSGNYAWQLPPEFSDILVHPKPVNVPKLICELRDMCKPECC</sequence>
<evidence type="ECO:0000313" key="4">
    <source>
        <dbReference type="Proteomes" id="UP000027037"/>
    </source>
</evidence>
<protein>
    <recommendedName>
        <fullName evidence="2">Response regulatory domain-containing protein</fullName>
    </recommendedName>
</protein>
<accession>A0A062UDW3</accession>
<dbReference type="STRING" id="1280946.HY29_14815"/>
<evidence type="ECO:0000256" key="1">
    <source>
        <dbReference type="PROSITE-ProRule" id="PRU00169"/>
    </source>
</evidence>
<gene>
    <name evidence="3" type="ORF">HY29_14815</name>
</gene>
<comment type="caution">
    <text evidence="3">The sequence shown here is derived from an EMBL/GenBank/DDBJ whole genome shotgun (WGS) entry which is preliminary data.</text>
</comment>
<dbReference type="PATRIC" id="fig|1280946.3.peg.1973"/>
<dbReference type="Proteomes" id="UP000027037">
    <property type="component" value="Unassembled WGS sequence"/>
</dbReference>
<feature type="modified residue" description="4-aspartylphosphate" evidence="1">
    <location>
        <position position="54"/>
    </location>
</feature>